<gene>
    <name evidence="2" type="ORF">RDV89_05085</name>
</gene>
<comment type="caution">
    <text evidence="2">The sequence shown here is derived from an EMBL/GenBank/DDBJ whole genome shotgun (WGS) entry which is preliminary data.</text>
</comment>
<evidence type="ECO:0000313" key="3">
    <source>
        <dbReference type="Proteomes" id="UP001268542"/>
    </source>
</evidence>
<dbReference type="PROSITE" id="PS51257">
    <property type="entry name" value="PROKAR_LIPOPROTEIN"/>
    <property type="match status" value="1"/>
</dbReference>
<name>A0ABU3PT97_9ACTN</name>
<evidence type="ECO:0000256" key="1">
    <source>
        <dbReference type="SAM" id="SignalP"/>
    </source>
</evidence>
<dbReference type="Proteomes" id="UP001268542">
    <property type="component" value="Unassembled WGS sequence"/>
</dbReference>
<organism evidence="2 3">
    <name type="scientific">Nocardioides imazamoxiresistens</name>
    <dbReference type="NCBI Taxonomy" id="3231893"/>
    <lineage>
        <taxon>Bacteria</taxon>
        <taxon>Bacillati</taxon>
        <taxon>Actinomycetota</taxon>
        <taxon>Actinomycetes</taxon>
        <taxon>Propionibacteriales</taxon>
        <taxon>Nocardioidaceae</taxon>
        <taxon>Nocardioides</taxon>
    </lineage>
</organism>
<accession>A0ABU3PT97</accession>
<dbReference type="RefSeq" id="WP_315731860.1">
    <property type="nucleotide sequence ID" value="NZ_JAVYII010000002.1"/>
</dbReference>
<keyword evidence="3" id="KW-1185">Reference proteome</keyword>
<sequence length="352" mass="35968">MSARRSVSTTAPTAALAVLVLSASLAACGSSSDDAAESSARDRSGAVEDGLVRWGVASLPTTAYEASFVSVGDLDRASALAEAERPDGVDDEAGYEDWLDAVTGVEGSVALTLPEVLGGYWGEAPDVVAAEIGTSAVTAERFAELVSAPGRASVVAGPVDLDALEEAYGPGEEGRWRIGEGQDLSTDLTERSALRPLGQPVHVQAEKDLLTAAFVASDLTLALAQDRGDEGALEVAEALDVHEVYVADLVVGASPGDSRSLPEAFDAVGVGLTGDADAPLVVAYHHASSEEAEANADALADVLDADGDARGFELLETSVDGSVLTATLSLDDLPLSAGRDALLRRAPFVSHA</sequence>
<reference evidence="2 3" key="1">
    <citation type="submission" date="2023-08" db="EMBL/GenBank/DDBJ databases">
        <title>Nocardioides seae sp. nov., a bacterium isolated from a soil.</title>
        <authorList>
            <person name="Wang X."/>
        </authorList>
    </citation>
    <scope>NUCLEOTIDE SEQUENCE [LARGE SCALE GENOMIC DNA]</scope>
    <source>
        <strain evidence="2 3">YZH12</strain>
    </source>
</reference>
<feature type="chain" id="PRO_5045804145" evidence="1">
    <location>
        <begin position="27"/>
        <end position="352"/>
    </location>
</feature>
<dbReference type="EMBL" id="JAVYII010000002">
    <property type="protein sequence ID" value="MDT9592429.1"/>
    <property type="molecule type" value="Genomic_DNA"/>
</dbReference>
<keyword evidence="1" id="KW-0732">Signal</keyword>
<evidence type="ECO:0000313" key="2">
    <source>
        <dbReference type="EMBL" id="MDT9592429.1"/>
    </source>
</evidence>
<proteinExistence type="predicted"/>
<protein>
    <submittedName>
        <fullName evidence="2">Uncharacterized protein</fullName>
    </submittedName>
</protein>
<feature type="signal peptide" evidence="1">
    <location>
        <begin position="1"/>
        <end position="26"/>
    </location>
</feature>